<dbReference type="InterPro" id="IPR011009">
    <property type="entry name" value="Kinase-like_dom_sf"/>
</dbReference>
<dbReference type="EMBL" id="BBXM02000006">
    <property type="protein sequence ID" value="GIC91573.1"/>
    <property type="molecule type" value="Genomic_DNA"/>
</dbReference>
<dbReference type="SUPFAM" id="SSF56112">
    <property type="entry name" value="Protein kinase-like (PK-like)"/>
    <property type="match status" value="1"/>
</dbReference>
<protein>
    <recommendedName>
        <fullName evidence="3">Protein kinase domain-containing protein</fullName>
    </recommendedName>
</protein>
<dbReference type="Proteomes" id="UP000036893">
    <property type="component" value="Unassembled WGS sequence"/>
</dbReference>
<comment type="caution">
    <text evidence="1">The sequence shown here is derived from an EMBL/GenBank/DDBJ whole genome shotgun (WGS) entry which is preliminary data.</text>
</comment>
<reference evidence="1" key="2">
    <citation type="submission" date="2021-01" db="EMBL/GenBank/DDBJ databases">
        <title>Pan-genome distribution and transcriptional activeness of fungal secondary metabolism genes in Aspergillus section Fumigati.</title>
        <authorList>
            <person name="Takahashi H."/>
            <person name="Umemura M."/>
            <person name="Ninomiya A."/>
            <person name="Kusuya Y."/>
            <person name="Urayama S."/>
            <person name="Shimizu M."/>
            <person name="Watanabe A."/>
            <person name="Kamei K."/>
            <person name="Yaguchi T."/>
            <person name="Hagiwara D."/>
        </authorList>
    </citation>
    <scope>NUCLEOTIDE SEQUENCE</scope>
    <source>
        <strain evidence="1">IFM 46973</strain>
    </source>
</reference>
<proteinExistence type="predicted"/>
<evidence type="ECO:0000313" key="1">
    <source>
        <dbReference type="EMBL" id="GIC91573.1"/>
    </source>
</evidence>
<name>A0A8E0V1J4_9EURO</name>
<gene>
    <name evidence="1" type="ORF">Aud_008018</name>
</gene>
<evidence type="ECO:0008006" key="3">
    <source>
        <dbReference type="Google" id="ProtNLM"/>
    </source>
</evidence>
<sequence>MARTVTNAGRTLQPLPGSRPDLLRRLMRHPRIPNIPDEQLFETDIDNVTAMQIDDHSVALLTQDHFNDMLDNDLERYEEPDAFSGPQVMTGDLRRVWKATCVYEQLTENHPRIVHFQRRDPFFGVPILDMPSTTVDRLVAKYGSSMYSNTDGQTRITPKYRPLIYQWALHLASALSFVHSKNILFGDLQIELCWLSSSFSLSLLSFLDAVYIDSQTMRKYINGTGRDEPFHPCNIPRRHSQVATVHTDLFLWGCLVYQLMTVSWPGHERDRQDAEMRHMVVEHQWPVLEREYLGDIVRKCWEYGYVDAEELKRDLDSFLANEGWEVDGDELRGFRPAELFEEGSIPIR</sequence>
<dbReference type="AlphaFoldDB" id="A0A8E0V1J4"/>
<accession>A0A8E0V1J4</accession>
<reference evidence="1" key="1">
    <citation type="journal article" date="2015" name="Genome Announc.">
        <title>Draft Genome Sequence of the Pathogenic Filamentous Fungus Aspergillus udagawae Strain IFM 46973T.</title>
        <authorList>
            <person name="Kusuya Y."/>
            <person name="Takahashi-Nakaguchi A."/>
            <person name="Takahashi H."/>
            <person name="Yaguchi T."/>
        </authorList>
    </citation>
    <scope>NUCLEOTIDE SEQUENCE</scope>
    <source>
        <strain evidence="1">IFM 46973</strain>
    </source>
</reference>
<dbReference type="RefSeq" id="XP_043148839.1">
    <property type="nucleotide sequence ID" value="XM_043292904.1"/>
</dbReference>
<evidence type="ECO:0000313" key="2">
    <source>
        <dbReference type="Proteomes" id="UP000036893"/>
    </source>
</evidence>
<organism evidence="1 2">
    <name type="scientific">Aspergillus udagawae</name>
    <dbReference type="NCBI Taxonomy" id="91492"/>
    <lineage>
        <taxon>Eukaryota</taxon>
        <taxon>Fungi</taxon>
        <taxon>Dikarya</taxon>
        <taxon>Ascomycota</taxon>
        <taxon>Pezizomycotina</taxon>
        <taxon>Eurotiomycetes</taxon>
        <taxon>Eurotiomycetidae</taxon>
        <taxon>Eurotiales</taxon>
        <taxon>Aspergillaceae</taxon>
        <taxon>Aspergillus</taxon>
        <taxon>Aspergillus subgen. Fumigati</taxon>
    </lineage>
</organism>
<dbReference type="GeneID" id="66995495"/>
<dbReference type="Gene3D" id="1.10.510.10">
    <property type="entry name" value="Transferase(Phosphotransferase) domain 1"/>
    <property type="match status" value="1"/>
</dbReference>